<organism evidence="5 6">
    <name type="scientific">Exophiala spinifera</name>
    <dbReference type="NCBI Taxonomy" id="91928"/>
    <lineage>
        <taxon>Eukaryota</taxon>
        <taxon>Fungi</taxon>
        <taxon>Dikarya</taxon>
        <taxon>Ascomycota</taxon>
        <taxon>Pezizomycotina</taxon>
        <taxon>Eurotiomycetes</taxon>
        <taxon>Chaetothyriomycetidae</taxon>
        <taxon>Chaetothyriales</taxon>
        <taxon>Herpotrichiellaceae</taxon>
        <taxon>Exophiala</taxon>
    </lineage>
</organism>
<protein>
    <recommendedName>
        <fullName evidence="4">WW domain-containing protein</fullName>
    </recommendedName>
</protein>
<dbReference type="Gene3D" id="1.25.40.20">
    <property type="entry name" value="Ankyrin repeat-containing domain"/>
    <property type="match status" value="1"/>
</dbReference>
<dbReference type="VEuPathDB" id="FungiDB:PV08_08119"/>
<feature type="domain" description="WW" evidence="4">
    <location>
        <begin position="1112"/>
        <end position="1146"/>
    </location>
</feature>
<dbReference type="SUPFAM" id="SSF52540">
    <property type="entry name" value="P-loop containing nucleoside triphosphate hydrolases"/>
    <property type="match status" value="1"/>
</dbReference>
<feature type="region of interest" description="Disordered" evidence="3">
    <location>
        <begin position="1"/>
        <end position="24"/>
    </location>
</feature>
<evidence type="ECO:0000256" key="1">
    <source>
        <dbReference type="ARBA" id="ARBA00022737"/>
    </source>
</evidence>
<dbReference type="OrthoDB" id="538223at2759"/>
<dbReference type="AlphaFoldDB" id="A0A0D1ZJB9"/>
<dbReference type="InterPro" id="IPR036770">
    <property type="entry name" value="Ankyrin_rpt-contain_sf"/>
</dbReference>
<dbReference type="GeneID" id="27335202"/>
<dbReference type="Pfam" id="PF24883">
    <property type="entry name" value="NPHP3_N"/>
    <property type="match status" value="1"/>
</dbReference>
<dbReference type="PANTHER" id="PTHR10039">
    <property type="entry name" value="AMELOGENIN"/>
    <property type="match status" value="1"/>
</dbReference>
<sequence>MFNTSMTPPRNDEEQHVRGHKYGNASASGNARSVFGDLNLNVNHSNVHLLGSEGPEDYRNLLNELGTSHPEDVRASILRVKGDLVEESCRWIDSAFQEFCRSSRFQCLWVYGKPGKGKTMDLVYLTLRLRSLVPLDSHSFVGYFFCDSQVPEQRSTASFLKSCIKQLLRHEFQDQTIHHTMKGLSMHEYAYDGRTMFTSRFVEETLLRMLRKLLSKVPGNGYFLLDAVDEFEDQASIYDVLRKLTTDPACSRVKWICTSRSPPVLPTTVRIEALAIDLEDTKHKEYISAGVKTFIRYKVDALFPSAVQTALPESALSKQQARERAATVSFLVERAEDSFLWVAHAIRKLKQRPLNQSILDDSELGRPDSQYSRILQQILGPSSFASRDKPVQTDGDLRGFEPLRLMLSILCVTYRPLTLDELDTVLDHALPTPSRLDSRIGLKYHRRPLADDLLQQCNWLLEVRDGVVRFVHLTAKDYLMDMANTDFEFDKSRGHTSLTLASLSVLCKRSKRRMTRTAPLGGAAHGFIDEHAASNAGFDSYAREFWVRHFRELDTCEDETKTAVEEFLTSKEGEAWFEYLRVKTDLAAYPLVMSPGDEFGNHPPSLLLRSQHQLEDKCATLGLWTFLHVHWKATSRFPDAQRLSTLVSLAAANGHLGVVQLIFSRAEKAQRLNQGGSNEVLHDLRTRAIYASVLNGHTDILRYTLGTAQDEFAIPLVYALLVAQRGYAETLDTLYGAKLIGVDQDRSFGTEWSDTIKVVRRAGAKKEFGWVYTDVSRERGAQLQFSFPAIQQGASEPTPNSVNGKPSYTLYTSGQESAPEWVINNLTLQFGAGNIVDGVSTSRKATVFSLVDSIDAVVTPGPGLSSRLTDKWELRAGTKKARVFDHERKPYLDVTEVVGWYEPAILQDLICGTQHSKWSPEDFDAIRRGVWHSIPVKVQLAGRFKSPLQVAVEAGHSEVAQVLFKAGLDRSSKNVQACFRIAIEAENYDLVETFLEAGVDPELKFLDLDLDLEKAQEYLCGYHSRSRYALGKYLLKTLEPYRAGLSVLYVAALKGHHWIVRLLLRYCTPLKSKRIWNLAVKASHLPTLKSNTPYKRNAAVILCFELISNTFGQLPPGWKSHKTAGEPYFANLASLEQYTTWQDPRVPEDSKETFYDGRENPPKHVLSPGVVDAYIEANYPITAADDNDSNDDDEEERPLGLD</sequence>
<dbReference type="SUPFAM" id="SSF48403">
    <property type="entry name" value="Ankyrin repeat"/>
    <property type="match status" value="1"/>
</dbReference>
<gene>
    <name evidence="5" type="ORF">PV08_08119</name>
</gene>
<dbReference type="InterPro" id="IPR036020">
    <property type="entry name" value="WW_dom_sf"/>
</dbReference>
<dbReference type="InterPro" id="IPR027417">
    <property type="entry name" value="P-loop_NTPase"/>
</dbReference>
<feature type="compositionally biased region" description="Acidic residues" evidence="3">
    <location>
        <begin position="1185"/>
        <end position="1196"/>
    </location>
</feature>
<dbReference type="PROSITE" id="PS50088">
    <property type="entry name" value="ANK_REPEAT"/>
    <property type="match status" value="1"/>
</dbReference>
<keyword evidence="2" id="KW-0040">ANK repeat</keyword>
<dbReference type="PROSITE" id="PS50020">
    <property type="entry name" value="WW_DOMAIN_2"/>
    <property type="match status" value="1"/>
</dbReference>
<evidence type="ECO:0000313" key="5">
    <source>
        <dbReference type="EMBL" id="KIW12932.1"/>
    </source>
</evidence>
<dbReference type="Proteomes" id="UP000053328">
    <property type="component" value="Unassembled WGS sequence"/>
</dbReference>
<evidence type="ECO:0000256" key="2">
    <source>
        <dbReference type="PROSITE-ProRule" id="PRU00023"/>
    </source>
</evidence>
<evidence type="ECO:0000259" key="4">
    <source>
        <dbReference type="PROSITE" id="PS50020"/>
    </source>
</evidence>
<dbReference type="PROSITE" id="PS50297">
    <property type="entry name" value="ANK_REP_REGION"/>
    <property type="match status" value="1"/>
</dbReference>
<dbReference type="SUPFAM" id="SSF51045">
    <property type="entry name" value="WW domain"/>
    <property type="match status" value="1"/>
</dbReference>
<evidence type="ECO:0000313" key="6">
    <source>
        <dbReference type="Proteomes" id="UP000053328"/>
    </source>
</evidence>
<name>A0A0D1ZJB9_9EURO</name>
<dbReference type="CDD" id="cd00201">
    <property type="entry name" value="WW"/>
    <property type="match status" value="1"/>
</dbReference>
<dbReference type="HOGENOM" id="CLU_270625_0_0_1"/>
<dbReference type="EMBL" id="KN847497">
    <property type="protein sequence ID" value="KIW12932.1"/>
    <property type="molecule type" value="Genomic_DNA"/>
</dbReference>
<dbReference type="STRING" id="91928.A0A0D1ZJB9"/>
<dbReference type="SMART" id="SM00248">
    <property type="entry name" value="ANK"/>
    <property type="match status" value="4"/>
</dbReference>
<feature type="repeat" description="ANK" evidence="2">
    <location>
        <begin position="943"/>
        <end position="975"/>
    </location>
</feature>
<proteinExistence type="predicted"/>
<reference evidence="5 6" key="1">
    <citation type="submission" date="2015-01" db="EMBL/GenBank/DDBJ databases">
        <title>The Genome Sequence of Exophiala spinifera CBS89968.</title>
        <authorList>
            <consortium name="The Broad Institute Genomics Platform"/>
            <person name="Cuomo C."/>
            <person name="de Hoog S."/>
            <person name="Gorbushina A."/>
            <person name="Stielow B."/>
            <person name="Teixiera M."/>
            <person name="Abouelleil A."/>
            <person name="Chapman S.B."/>
            <person name="Priest M."/>
            <person name="Young S.K."/>
            <person name="Wortman J."/>
            <person name="Nusbaum C."/>
            <person name="Birren B."/>
        </authorList>
    </citation>
    <scope>NUCLEOTIDE SEQUENCE [LARGE SCALE GENOMIC DNA]</scope>
    <source>
        <strain evidence="5 6">CBS 89968</strain>
    </source>
</reference>
<keyword evidence="6" id="KW-1185">Reference proteome</keyword>
<keyword evidence="1" id="KW-0677">Repeat</keyword>
<dbReference type="PANTHER" id="PTHR10039:SF16">
    <property type="entry name" value="GPI INOSITOL-DEACYLASE"/>
    <property type="match status" value="1"/>
</dbReference>
<dbReference type="InterPro" id="IPR001202">
    <property type="entry name" value="WW_dom"/>
</dbReference>
<dbReference type="RefSeq" id="XP_016233148.1">
    <property type="nucleotide sequence ID" value="XM_016382445.1"/>
</dbReference>
<dbReference type="InterPro" id="IPR056884">
    <property type="entry name" value="NPHP3-like_N"/>
</dbReference>
<feature type="region of interest" description="Disordered" evidence="3">
    <location>
        <begin position="1180"/>
        <end position="1202"/>
    </location>
</feature>
<dbReference type="Gene3D" id="3.40.50.300">
    <property type="entry name" value="P-loop containing nucleotide triphosphate hydrolases"/>
    <property type="match status" value="1"/>
</dbReference>
<dbReference type="InterPro" id="IPR002110">
    <property type="entry name" value="Ankyrin_rpt"/>
</dbReference>
<accession>A0A0D1ZJB9</accession>
<dbReference type="Gene3D" id="2.20.70.10">
    <property type="match status" value="1"/>
</dbReference>
<evidence type="ECO:0000256" key="3">
    <source>
        <dbReference type="SAM" id="MobiDB-lite"/>
    </source>
</evidence>